<sequence>MKNNIVVGALIASLLAFVVYTRTNKDAEMRKVTVVQVKKSGKVKKIISSTDKEPNVNSIEYDNQVKSSKGSDKQLVKAIKKAMGQDVSYQVAAYDLNKSSHFAEVTNTKSGQDSQKIFYLYLLIALYAQEKSGKIGASTTIKVTKADKAGTSTAIAVGISYGPSYLREQMLKGNKTAANALLRTIGTKQVNKILKQLGASQTKLTGTFSKSVVGKTTASDLAKIMVSIYQGKLVGSYNQQVLTSMTGKTKLASKAKGTIYQYADGSLEVALISNNGHNYVVSAWSNKTDDFASLGQAVKQVMEK</sequence>
<protein>
    <submittedName>
        <fullName evidence="2">Serine hydrolase</fullName>
    </submittedName>
</protein>
<dbReference type="RefSeq" id="WP_138490677.1">
    <property type="nucleotide sequence ID" value="NZ_CP046131.1"/>
</dbReference>
<evidence type="ECO:0000313" key="2">
    <source>
        <dbReference type="EMBL" id="AZA15505.1"/>
    </source>
</evidence>
<name>A0A3G6K889_LACDL</name>
<accession>A0A3G6K889</accession>
<proteinExistence type="predicted"/>
<dbReference type="Gene3D" id="3.40.710.10">
    <property type="entry name" value="DD-peptidase/beta-lactamase superfamily"/>
    <property type="match status" value="1"/>
</dbReference>
<evidence type="ECO:0000259" key="1">
    <source>
        <dbReference type="Pfam" id="PF13354"/>
    </source>
</evidence>
<keyword evidence="2" id="KW-0378">Hydrolase</keyword>
<dbReference type="Pfam" id="PF13354">
    <property type="entry name" value="Beta-lactamase2"/>
    <property type="match status" value="1"/>
</dbReference>
<dbReference type="GO" id="GO:0008800">
    <property type="term" value="F:beta-lactamase activity"/>
    <property type="evidence" value="ECO:0007669"/>
    <property type="project" value="InterPro"/>
</dbReference>
<dbReference type="SUPFAM" id="SSF56601">
    <property type="entry name" value="beta-lactamase/transpeptidase-like"/>
    <property type="match status" value="1"/>
</dbReference>
<reference evidence="2" key="1">
    <citation type="submission" date="2018-07" db="EMBL/GenBank/DDBJ databases">
        <authorList>
            <person name="Somerville V."/>
        </authorList>
    </citation>
    <scope>NUCLEOTIDE SEQUENCE</scope>
    <source>
        <strain evidence="2">NWC_2_2</strain>
    </source>
</reference>
<gene>
    <name evidence="2" type="ORF">DQL93_01835</name>
</gene>
<organism evidence="2">
    <name type="scientific">Lactobacillus delbrueckii subsp. lactis</name>
    <dbReference type="NCBI Taxonomy" id="29397"/>
    <lineage>
        <taxon>Bacteria</taxon>
        <taxon>Bacillati</taxon>
        <taxon>Bacillota</taxon>
        <taxon>Bacilli</taxon>
        <taxon>Lactobacillales</taxon>
        <taxon>Lactobacillaceae</taxon>
        <taxon>Lactobacillus</taxon>
    </lineage>
</organism>
<dbReference type="AlphaFoldDB" id="A0A3G6K889"/>
<dbReference type="InterPro" id="IPR012338">
    <property type="entry name" value="Beta-lactam/transpept-like"/>
</dbReference>
<dbReference type="GO" id="GO:0030655">
    <property type="term" value="P:beta-lactam antibiotic catabolic process"/>
    <property type="evidence" value="ECO:0007669"/>
    <property type="project" value="InterPro"/>
</dbReference>
<dbReference type="InterPro" id="IPR045155">
    <property type="entry name" value="Beta-lactam_cat"/>
</dbReference>
<feature type="domain" description="Beta-lactamase class A catalytic" evidence="1">
    <location>
        <begin position="113"/>
        <end position="259"/>
    </location>
</feature>
<dbReference type="EMBL" id="CP031023">
    <property type="protein sequence ID" value="AZA15505.1"/>
    <property type="molecule type" value="Genomic_DNA"/>
</dbReference>